<accession>A0A3A9ALX4</accession>
<dbReference type="AlphaFoldDB" id="A0A3A9ALX4"/>
<proteinExistence type="predicted"/>
<gene>
    <name evidence="2" type="ORF">D7V94_06895</name>
</gene>
<dbReference type="EMBL" id="RAYQ01000005">
    <property type="protein sequence ID" value="RKI92397.1"/>
    <property type="molecule type" value="Genomic_DNA"/>
</dbReference>
<keyword evidence="3" id="KW-1185">Reference proteome</keyword>
<comment type="caution">
    <text evidence="2">The sequence shown here is derived from an EMBL/GenBank/DDBJ whole genome shotgun (WGS) entry which is preliminary data.</text>
</comment>
<dbReference type="InterPro" id="IPR052942">
    <property type="entry name" value="LPS_cholinephosphotransferase"/>
</dbReference>
<organism evidence="2 3">
    <name type="scientific">Parablautia intestinalis</name>
    <dbReference type="NCBI Taxonomy" id="2320100"/>
    <lineage>
        <taxon>Bacteria</taxon>
        <taxon>Bacillati</taxon>
        <taxon>Bacillota</taxon>
        <taxon>Clostridia</taxon>
        <taxon>Lachnospirales</taxon>
        <taxon>Lachnospiraceae</taxon>
        <taxon>Parablautia</taxon>
    </lineage>
</organism>
<dbReference type="Proteomes" id="UP000280696">
    <property type="component" value="Unassembled WGS sequence"/>
</dbReference>
<dbReference type="PANTHER" id="PTHR43404:SF2">
    <property type="entry name" value="LIPOPOLYSACCHARIDE CHOLINEPHOSPHOTRANSFERASE LICD"/>
    <property type="match status" value="1"/>
</dbReference>
<feature type="domain" description="LicD/FKTN/FKRP nucleotidyltransferase" evidence="1">
    <location>
        <begin position="45"/>
        <end position="282"/>
    </location>
</feature>
<dbReference type="InterPro" id="IPR007074">
    <property type="entry name" value="LicD/FKTN/FKRP_NTP_transf"/>
</dbReference>
<dbReference type="Pfam" id="PF04991">
    <property type="entry name" value="LicD"/>
    <property type="match status" value="1"/>
</dbReference>
<evidence type="ECO:0000259" key="1">
    <source>
        <dbReference type="Pfam" id="PF04991"/>
    </source>
</evidence>
<dbReference type="GO" id="GO:0009100">
    <property type="term" value="P:glycoprotein metabolic process"/>
    <property type="evidence" value="ECO:0007669"/>
    <property type="project" value="UniProtKB-ARBA"/>
</dbReference>
<evidence type="ECO:0000313" key="2">
    <source>
        <dbReference type="EMBL" id="RKI92397.1"/>
    </source>
</evidence>
<evidence type="ECO:0000313" key="3">
    <source>
        <dbReference type="Proteomes" id="UP000280696"/>
    </source>
</evidence>
<name>A0A3A9ALX4_9FIRM</name>
<protein>
    <recommendedName>
        <fullName evidence="1">LicD/FKTN/FKRP nucleotidyltransferase domain-containing protein</fullName>
    </recommendedName>
</protein>
<reference evidence="2 3" key="1">
    <citation type="submission" date="2018-09" db="EMBL/GenBank/DDBJ databases">
        <title>Murine metabolic-syndrome-specific gut microbial biobank.</title>
        <authorList>
            <person name="Liu C."/>
        </authorList>
    </citation>
    <scope>NUCLEOTIDE SEQUENCE [LARGE SCALE GENOMIC DNA]</scope>
    <source>
        <strain evidence="2 3">0.1xD8-82</strain>
    </source>
</reference>
<sequence length="321" mass="37668">MTRDMLNFSKEYGMAETREDFLVDATMKTVWMAELEVLNEIARVCEKYGLTWYMAFGSLLGAVRHQGFVPWDDDMDICLKRKDYMQLLAVLPQELPEGYMVKSPLLENWYPEYHSCVVNSNCISIEPEHLKKFHGCPFIVGIDIFPLDYLEEEDKSIKVPLFQTARQGAIKVKNREINKELLEILSLLEKQCDVTIDRRGLEKGASEEERDELAAGLWGLANEIVMWDNKAETDKLAMYLDYVKYHKFYEAKWFEDVKWLSFEGFQVPVPGEYDKILRATYGDYTVKIRHTAVHDYPFYKKQLEQLRKHVAEVEAARERKE</sequence>
<dbReference type="PANTHER" id="PTHR43404">
    <property type="entry name" value="LIPOPOLYSACCHARIDE CHOLINEPHOSPHOTRANSFERASE LICD"/>
    <property type="match status" value="1"/>
</dbReference>